<keyword evidence="2" id="KW-1185">Reference proteome</keyword>
<dbReference type="RefSeq" id="WP_113289864.1">
    <property type="nucleotide sequence ID" value="NZ_QNTQ01000011.1"/>
</dbReference>
<evidence type="ECO:0008006" key="3">
    <source>
        <dbReference type="Google" id="ProtNLM"/>
    </source>
</evidence>
<proteinExistence type="predicted"/>
<comment type="caution">
    <text evidence="1">The sequence shown here is derived from an EMBL/GenBank/DDBJ whole genome shotgun (WGS) entry which is preliminary data.</text>
</comment>
<gene>
    <name evidence="1" type="ORF">DRV85_12765</name>
</gene>
<evidence type="ECO:0000313" key="2">
    <source>
        <dbReference type="Proteomes" id="UP000253370"/>
    </source>
</evidence>
<sequence length="98" mass="10920">MRHALLAQLAQLIEVVDAMQSDLGLSDLSTTERTVLLAVCATATDTDEGLIGRTEAAREHPIARKMSQPTFHRALRRLIQRDLVCKSDRGPGHYRIKL</sequence>
<dbReference type="Proteomes" id="UP000253370">
    <property type="component" value="Unassembled WGS sequence"/>
</dbReference>
<accession>A0A365U7M1</accession>
<protein>
    <recommendedName>
        <fullName evidence="3">MarR family transcriptional regulator</fullName>
    </recommendedName>
</protein>
<name>A0A365U7M1_9RHOB</name>
<dbReference type="EMBL" id="QNTQ01000011">
    <property type="protein sequence ID" value="RBI84308.1"/>
    <property type="molecule type" value="Genomic_DNA"/>
</dbReference>
<evidence type="ECO:0000313" key="1">
    <source>
        <dbReference type="EMBL" id="RBI84308.1"/>
    </source>
</evidence>
<dbReference type="OrthoDB" id="7689228at2"/>
<dbReference type="AlphaFoldDB" id="A0A365U7M1"/>
<organism evidence="1 2">
    <name type="scientific">Rhodosalinus halophilus</name>
    <dbReference type="NCBI Taxonomy" id="2259333"/>
    <lineage>
        <taxon>Bacteria</taxon>
        <taxon>Pseudomonadati</taxon>
        <taxon>Pseudomonadota</taxon>
        <taxon>Alphaproteobacteria</taxon>
        <taxon>Rhodobacterales</taxon>
        <taxon>Paracoccaceae</taxon>
        <taxon>Rhodosalinus</taxon>
    </lineage>
</organism>
<reference evidence="1 2" key="1">
    <citation type="submission" date="2018-07" db="EMBL/GenBank/DDBJ databases">
        <title>Rhodosalinus sp. strain E84T genomic sequence and assembly.</title>
        <authorList>
            <person name="Liu Z.-W."/>
            <person name="Lu D.-C."/>
        </authorList>
    </citation>
    <scope>NUCLEOTIDE SEQUENCE [LARGE SCALE GENOMIC DNA]</scope>
    <source>
        <strain evidence="1 2">E84</strain>
    </source>
</reference>